<accession>A0ABU0YJQ8</accession>
<dbReference type="PANTHER" id="PTHR41368">
    <property type="entry name" value="PROTEIN YGHO"/>
    <property type="match status" value="1"/>
</dbReference>
<proteinExistence type="predicted"/>
<evidence type="ECO:0000313" key="1">
    <source>
        <dbReference type="EMBL" id="MDQ7247953.1"/>
    </source>
</evidence>
<protein>
    <submittedName>
        <fullName evidence="1">dATP pyrophosphohydrolase</fullName>
    </submittedName>
</protein>
<dbReference type="Proteomes" id="UP001230156">
    <property type="component" value="Unassembled WGS sequence"/>
</dbReference>
<sequence length="380" mass="42569">MRAAIDVAPVAGRSDLAAFIQLPKRLYRGQKGYVAPLDMERAEALSPKTNPFFDHAEVRLFLARRDGKVVGRISAQIDKLHQQKYGDGTGHFGFLDAEDDPAVFAALIAAAEDWLKSKGVVHAVGPLSFSTNEEIGALIEGFDALPMLLMPFHLPYTARHIEAEGYAKTKDVIAYHLHKDEYKPLGSKRMLERAADESGVIVRNIDMKRFQAEIETVIDIFNDAWAENWGMVPFTEKEMAAAAKGLKLLIDPKMVVIAEQNGEAAGMMVCLPNLLEAARDLDGRLLPFGLPKLLYRLKTNKVRSGRIPLMGIRRKHHGTILGATLLPLMFEKLRVRFLERNLERLEMSWILEDNTAMRRVLEGIGGKAYKTHRIYEKALA</sequence>
<dbReference type="SUPFAM" id="SSF55729">
    <property type="entry name" value="Acyl-CoA N-acyltransferases (Nat)"/>
    <property type="match status" value="1"/>
</dbReference>
<gene>
    <name evidence="1" type="ORF">Q8A70_09765</name>
</gene>
<keyword evidence="2" id="KW-1185">Reference proteome</keyword>
<evidence type="ECO:0000313" key="2">
    <source>
        <dbReference type="Proteomes" id="UP001230156"/>
    </source>
</evidence>
<dbReference type="Gene3D" id="3.40.630.30">
    <property type="match status" value="1"/>
</dbReference>
<comment type="caution">
    <text evidence="1">The sequence shown here is derived from an EMBL/GenBank/DDBJ whole genome shotgun (WGS) entry which is preliminary data.</text>
</comment>
<dbReference type="RefSeq" id="WP_379955398.1">
    <property type="nucleotide sequence ID" value="NZ_JAUYVI010000003.1"/>
</dbReference>
<dbReference type="InterPro" id="IPR016181">
    <property type="entry name" value="Acyl_CoA_acyltransferase"/>
</dbReference>
<reference evidence="2" key="1">
    <citation type="submission" date="2023-08" db="EMBL/GenBank/DDBJ databases">
        <title>Rhodospirillaceae gen. nov., a novel taxon isolated from the Yangtze River Yuezi River estuary sludge.</title>
        <authorList>
            <person name="Ruan L."/>
        </authorList>
    </citation>
    <scope>NUCLEOTIDE SEQUENCE [LARGE SCALE GENOMIC DNA]</scope>
    <source>
        <strain evidence="2">R-7</strain>
    </source>
</reference>
<dbReference type="InterPro" id="IPR039968">
    <property type="entry name" value="BcerS-like"/>
</dbReference>
<organism evidence="1 2">
    <name type="scientific">Dongia sedimenti</name>
    <dbReference type="NCBI Taxonomy" id="3064282"/>
    <lineage>
        <taxon>Bacteria</taxon>
        <taxon>Pseudomonadati</taxon>
        <taxon>Pseudomonadota</taxon>
        <taxon>Alphaproteobacteria</taxon>
        <taxon>Rhodospirillales</taxon>
        <taxon>Dongiaceae</taxon>
        <taxon>Dongia</taxon>
    </lineage>
</organism>
<dbReference type="EMBL" id="JAUYVI010000003">
    <property type="protein sequence ID" value="MDQ7247953.1"/>
    <property type="molecule type" value="Genomic_DNA"/>
</dbReference>
<dbReference type="PANTHER" id="PTHR41368:SF1">
    <property type="entry name" value="PROTEIN YGHO"/>
    <property type="match status" value="1"/>
</dbReference>
<name>A0ABU0YJQ8_9PROT</name>